<reference evidence="2 3" key="1">
    <citation type="journal article" date="2021" name="BMC Genomics">
        <title>Telomere-to-telomere genome assembly of asparaginase-producing Trichoderma simmonsii.</title>
        <authorList>
            <person name="Chung D."/>
            <person name="Kwon Y.M."/>
            <person name="Yang Y."/>
        </authorList>
    </citation>
    <scope>NUCLEOTIDE SEQUENCE [LARGE SCALE GENOMIC DNA]</scope>
    <source>
        <strain evidence="2 3">GH-Sj1</strain>
    </source>
</reference>
<evidence type="ECO:0000259" key="1">
    <source>
        <dbReference type="Pfam" id="PF12417"/>
    </source>
</evidence>
<name>A0A8G0L9S9_9HYPO</name>
<proteinExistence type="predicted"/>
<dbReference type="Proteomes" id="UP000826661">
    <property type="component" value="Chromosome II"/>
</dbReference>
<evidence type="ECO:0000313" key="3">
    <source>
        <dbReference type="Proteomes" id="UP000826661"/>
    </source>
</evidence>
<accession>A0A8G0L9S9</accession>
<protein>
    <submittedName>
        <fullName evidence="2">DUF3669 domain-containing protein</fullName>
    </submittedName>
</protein>
<dbReference type="InterPro" id="IPR022137">
    <property type="entry name" value="Znf_prot_DUF3669"/>
</dbReference>
<organism evidence="2 3">
    <name type="scientific">Trichoderma simmonsii</name>
    <dbReference type="NCBI Taxonomy" id="1491479"/>
    <lineage>
        <taxon>Eukaryota</taxon>
        <taxon>Fungi</taxon>
        <taxon>Dikarya</taxon>
        <taxon>Ascomycota</taxon>
        <taxon>Pezizomycotina</taxon>
        <taxon>Sordariomycetes</taxon>
        <taxon>Hypocreomycetidae</taxon>
        <taxon>Hypocreales</taxon>
        <taxon>Hypocreaceae</taxon>
        <taxon>Trichoderma</taxon>
    </lineage>
</organism>
<dbReference type="Pfam" id="PF12417">
    <property type="entry name" value="DUF3669"/>
    <property type="match status" value="1"/>
</dbReference>
<keyword evidence="3" id="KW-1185">Reference proteome</keyword>
<gene>
    <name evidence="2" type="ORF">H0G86_003030</name>
</gene>
<dbReference type="AlphaFoldDB" id="A0A8G0L9S9"/>
<dbReference type="PANTHER" id="PTHR40780">
    <property type="entry name" value="DUF3669 DOMAIN-CONTAINING PROTEIN"/>
    <property type="match status" value="1"/>
</dbReference>
<evidence type="ECO:0000313" key="2">
    <source>
        <dbReference type="EMBL" id="QYS95755.1"/>
    </source>
</evidence>
<dbReference type="EMBL" id="CP075865">
    <property type="protein sequence ID" value="QYS95755.1"/>
    <property type="molecule type" value="Genomic_DNA"/>
</dbReference>
<feature type="domain" description="DUF3669" evidence="1">
    <location>
        <begin position="293"/>
        <end position="357"/>
    </location>
</feature>
<sequence length="395" mass="44414">MAPNRRPLASTNGCPALPLLANDKDMPVDLSLVSLFEGFAEDSSTTGPDPCSLDPKDPELRRLLSLKMSYAPREVQPTENSCTKIGAGACGVILAQEKSCSVVKLAKNDQTALWNDFNMHNSIERHFQDWDFTEVRIPRCYYYSPKENDLYFNNRPDVTQAAQDLCHLPTSVLVTQRIPPLPERARTLLIDKYCAPRIKEAALTDVSNEECLVRVYLGSLEGKSSRLFFSLRNFKLHLNQMADLQLDIKMMAGRIGVAMALMHWAAQTDARDVEFVLGSDPMRPSLTMRSTELWVLDFNQVQLITMDEDGVAKAVDAARVNDPYLPKPLGDSQIEKQAWNAFTGNYIRAADIILENKGQKLLLRLPRMFIRGLIEVQKLKKEAKKLEEEEGGIPS</sequence>
<dbReference type="PANTHER" id="PTHR40780:SF2">
    <property type="entry name" value="DUF3669 DOMAIN-CONTAINING PROTEIN"/>
    <property type="match status" value="1"/>
</dbReference>